<keyword evidence="9" id="KW-1185">Reference proteome</keyword>
<feature type="compositionally biased region" description="Basic and acidic residues" evidence="5">
    <location>
        <begin position="474"/>
        <end position="495"/>
    </location>
</feature>
<comment type="caution">
    <text evidence="8">The sequence shown here is derived from an EMBL/GenBank/DDBJ whole genome shotgun (WGS) entry which is preliminary data.</text>
</comment>
<accession>A0A9P6Q5G5</accession>
<dbReference type="PANTHER" id="PTHR12765">
    <property type="entry name" value="RED PROTEIN IK FACTOR CYTOKINE IK"/>
    <property type="match status" value="1"/>
</dbReference>
<dbReference type="InterPro" id="IPR012492">
    <property type="entry name" value="RED_C"/>
</dbReference>
<evidence type="ECO:0000313" key="8">
    <source>
        <dbReference type="EMBL" id="KAG0260328.1"/>
    </source>
</evidence>
<sequence length="662" mass="72665">MSSSNAGQDSKQGKAGGLNQEDFRRLLATPRAGHGGGEGGGFSGGGLKALGAANRAARAPVPQTPSRSAAADGGFLKPKPKKHTGKPQQKDDKAEATSKYRDRATERRQGINPDYAETEQILHTLEEAANDVAPGVLYEQSKFLGGDREHTHLVKGLDFALLKKVREEEELSSDPTAKASMDLDQVFEEVAEAAVKDNKTVHLRLEDKEKPVFNSVLASNIYSIATEKSATSHPKVNEMFLPGRTVFVFAVPSTKKSKKSKGGDTEDDNPFAVPTTVVRSRVEIADQTSVDTRDTESELVMNKVMDVLESIRMGTRKAAAEREAEQKAKARAAAAKKVEEEEEEDLPVVKSDDEGDDIFADAGRDYELDPTRRSEPTSVQPEAEPSAVDAVDNHSFGPMMGPMRPDNVDMSQYFSDAEEEEEEDDNAMQVDRPTDQGQGGDEQGPLMGPSRPDNVDLSMYYGAESEPENSDDEGAPRDMFEDHANKGRQADVDNDILRARQRARLEELEVDEDADYLPSYGGSGHHAIAYDSEEDDDGENETGATILVDQGTHKNKRAQLGRFDFDTEEGFNQYKDSIEAVPKSAFQFGVKKGDGRRMGKWDDKSKHLSKDEKLDRDWQRISRLMGKNAGSGHKHQSSQDHGGSSGHDPLDGGRWGKKKRRI</sequence>
<feature type="compositionally biased region" description="Basic and acidic residues" evidence="5">
    <location>
        <begin position="88"/>
        <end position="109"/>
    </location>
</feature>
<feature type="domain" description="RED-like N-terminal" evidence="7">
    <location>
        <begin position="81"/>
        <end position="320"/>
    </location>
</feature>
<dbReference type="Pfam" id="PF07808">
    <property type="entry name" value="RED_N"/>
    <property type="match status" value="1"/>
</dbReference>
<feature type="compositionally biased region" description="Basic and acidic residues" evidence="5">
    <location>
        <begin position="591"/>
        <end position="620"/>
    </location>
</feature>
<proteinExistence type="inferred from homology"/>
<comment type="similarity">
    <text evidence="2">Belongs to the RED family.</text>
</comment>
<evidence type="ECO:0000313" key="9">
    <source>
        <dbReference type="Proteomes" id="UP000807716"/>
    </source>
</evidence>
<feature type="domain" description="Protein RED C-terminal" evidence="6">
    <location>
        <begin position="548"/>
        <end position="636"/>
    </location>
</feature>
<evidence type="ECO:0000256" key="2">
    <source>
        <dbReference type="ARBA" id="ARBA00006660"/>
    </source>
</evidence>
<evidence type="ECO:0000256" key="1">
    <source>
        <dbReference type="ARBA" id="ARBA00004123"/>
    </source>
</evidence>
<dbReference type="EMBL" id="JAAAJB010000252">
    <property type="protein sequence ID" value="KAG0260328.1"/>
    <property type="molecule type" value="Genomic_DNA"/>
</dbReference>
<feature type="compositionally biased region" description="Acidic residues" evidence="5">
    <location>
        <begin position="531"/>
        <end position="540"/>
    </location>
</feature>
<organism evidence="8 9">
    <name type="scientific">Actinomortierella ambigua</name>
    <dbReference type="NCBI Taxonomy" id="1343610"/>
    <lineage>
        <taxon>Eukaryota</taxon>
        <taxon>Fungi</taxon>
        <taxon>Fungi incertae sedis</taxon>
        <taxon>Mucoromycota</taxon>
        <taxon>Mortierellomycotina</taxon>
        <taxon>Mortierellomycetes</taxon>
        <taxon>Mortierellales</taxon>
        <taxon>Mortierellaceae</taxon>
        <taxon>Actinomortierella</taxon>
    </lineage>
</organism>
<dbReference type="OrthoDB" id="3366823at2759"/>
<comment type="subcellular location">
    <subcellularLocation>
        <location evidence="1">Nucleus</location>
    </subcellularLocation>
</comment>
<evidence type="ECO:0000259" key="6">
    <source>
        <dbReference type="Pfam" id="PF07807"/>
    </source>
</evidence>
<gene>
    <name evidence="8" type="ORF">DFQ27_003595</name>
</gene>
<keyword evidence="4" id="KW-0539">Nucleus</keyword>
<reference evidence="8" key="1">
    <citation type="journal article" date="2020" name="Fungal Divers.">
        <title>Resolving the Mortierellaceae phylogeny through synthesis of multi-gene phylogenetics and phylogenomics.</title>
        <authorList>
            <person name="Vandepol N."/>
            <person name="Liber J."/>
            <person name="Desiro A."/>
            <person name="Na H."/>
            <person name="Kennedy M."/>
            <person name="Barry K."/>
            <person name="Grigoriev I.V."/>
            <person name="Miller A.N."/>
            <person name="O'Donnell K."/>
            <person name="Stajich J.E."/>
            <person name="Bonito G."/>
        </authorList>
    </citation>
    <scope>NUCLEOTIDE SEQUENCE</scope>
    <source>
        <strain evidence="8">BC1065</strain>
    </source>
</reference>
<dbReference type="AlphaFoldDB" id="A0A9P6Q5G5"/>
<feature type="region of interest" description="Disordered" evidence="5">
    <location>
        <begin position="1"/>
        <end position="118"/>
    </location>
</feature>
<evidence type="ECO:0000256" key="3">
    <source>
        <dbReference type="ARBA" id="ARBA00022737"/>
    </source>
</evidence>
<name>A0A9P6Q5G5_9FUNG</name>
<keyword evidence="3" id="KW-0677">Repeat</keyword>
<feature type="region of interest" description="Disordered" evidence="5">
    <location>
        <begin position="318"/>
        <end position="495"/>
    </location>
</feature>
<evidence type="ECO:0000256" key="5">
    <source>
        <dbReference type="SAM" id="MobiDB-lite"/>
    </source>
</evidence>
<dbReference type="Proteomes" id="UP000807716">
    <property type="component" value="Unassembled WGS sequence"/>
</dbReference>
<feature type="compositionally biased region" description="Polar residues" evidence="5">
    <location>
        <begin position="1"/>
        <end position="10"/>
    </location>
</feature>
<dbReference type="GO" id="GO:0005634">
    <property type="term" value="C:nucleus"/>
    <property type="evidence" value="ECO:0007669"/>
    <property type="project" value="UniProtKB-SubCell"/>
</dbReference>
<feature type="compositionally biased region" description="Basic and acidic residues" evidence="5">
    <location>
        <begin position="362"/>
        <end position="375"/>
    </location>
</feature>
<dbReference type="Pfam" id="PF07807">
    <property type="entry name" value="RED_C"/>
    <property type="match status" value="1"/>
</dbReference>
<feature type="region of interest" description="Disordered" evidence="5">
    <location>
        <begin position="515"/>
        <end position="541"/>
    </location>
</feature>
<dbReference type="InterPro" id="IPR012916">
    <property type="entry name" value="RED_N"/>
</dbReference>
<feature type="compositionally biased region" description="Acidic residues" evidence="5">
    <location>
        <begin position="416"/>
        <end position="426"/>
    </location>
</feature>
<evidence type="ECO:0000256" key="4">
    <source>
        <dbReference type="ARBA" id="ARBA00023242"/>
    </source>
</evidence>
<feature type="region of interest" description="Disordered" evidence="5">
    <location>
        <begin position="591"/>
        <end position="662"/>
    </location>
</feature>
<feature type="compositionally biased region" description="Basic and acidic residues" evidence="5">
    <location>
        <begin position="318"/>
        <end position="328"/>
    </location>
</feature>
<evidence type="ECO:0008006" key="10">
    <source>
        <dbReference type="Google" id="ProtNLM"/>
    </source>
</evidence>
<protein>
    <recommendedName>
        <fullName evidence="10">RED-like N-terminal domain-containing protein</fullName>
    </recommendedName>
</protein>
<feature type="compositionally biased region" description="Low complexity" evidence="5">
    <location>
        <begin position="49"/>
        <end position="59"/>
    </location>
</feature>
<feature type="compositionally biased region" description="Gly residues" evidence="5">
    <location>
        <begin position="33"/>
        <end position="48"/>
    </location>
</feature>
<evidence type="ECO:0000259" key="7">
    <source>
        <dbReference type="Pfam" id="PF07808"/>
    </source>
</evidence>
<dbReference type="InterPro" id="IPR039896">
    <property type="entry name" value="Red-like"/>
</dbReference>